<keyword evidence="1" id="KW-0812">Transmembrane</keyword>
<evidence type="ECO:0000313" key="2">
    <source>
        <dbReference type="EMBL" id="MSU02230.1"/>
    </source>
</evidence>
<feature type="transmembrane region" description="Helical" evidence="1">
    <location>
        <begin position="53"/>
        <end position="72"/>
    </location>
</feature>
<evidence type="ECO:0000256" key="1">
    <source>
        <dbReference type="SAM" id="Phobius"/>
    </source>
</evidence>
<keyword evidence="1" id="KW-1133">Transmembrane helix</keyword>
<keyword evidence="1" id="KW-0472">Membrane</keyword>
<dbReference type="Pfam" id="PF19539">
    <property type="entry name" value="DUF6063"/>
    <property type="match status" value="1"/>
</dbReference>
<organism evidence="2 3">
    <name type="scientific">Tissierella pigra</name>
    <dbReference type="NCBI Taxonomy" id="2607614"/>
    <lineage>
        <taxon>Bacteria</taxon>
        <taxon>Bacillati</taxon>
        <taxon>Bacillota</taxon>
        <taxon>Tissierellia</taxon>
        <taxon>Tissierellales</taxon>
        <taxon>Tissierellaceae</taxon>
        <taxon>Tissierella</taxon>
    </lineage>
</organism>
<proteinExistence type="predicted"/>
<feature type="transmembrane region" description="Helical" evidence="1">
    <location>
        <begin position="93"/>
        <end position="111"/>
    </location>
</feature>
<dbReference type="AlphaFoldDB" id="A0A6N7Y2H4"/>
<comment type="caution">
    <text evidence="2">The sequence shown here is derived from an EMBL/GenBank/DDBJ whole genome shotgun (WGS) entry which is preliminary data.</text>
</comment>
<reference evidence="2 3" key="1">
    <citation type="submission" date="2019-09" db="EMBL/GenBank/DDBJ databases">
        <title>In-depth cultivation of the pig gut microbiome towards novel bacterial diversity and tailored functional studies.</title>
        <authorList>
            <person name="Wylensek D."/>
            <person name="Hitch T.C.A."/>
            <person name="Clavel T."/>
        </authorList>
    </citation>
    <scope>NUCLEOTIDE SEQUENCE [LARGE SCALE GENOMIC DNA]</scope>
    <source>
        <strain evidence="2 3">WCA3-693-APC-4?</strain>
    </source>
</reference>
<sequence length="251" mass="29436">MVIYEQEQVVQAFKIYSTLAINGKANKDDLRLYIADDTIRGLVNQFAQEMDCIILVVGDMVYMVPLAIYSPFHVSNQSIKDKHLPSKAVNADIYMMYISIIILFGEFYDSYQNVEATRDFIRVGDWLNVVNQKVLSIKTFDEEKLLELEERYEYNWIAIIDKWDALDDIKENVAQTARTISRMSFINMVKRFLEKQELVEEIGNDEIQLTEKAKAIIQRYYMELEHNREILEFIYSLEGKEGEENASHIKN</sequence>
<dbReference type="EMBL" id="VUNQ01000027">
    <property type="protein sequence ID" value="MSU02230.1"/>
    <property type="molecule type" value="Genomic_DNA"/>
</dbReference>
<keyword evidence="3" id="KW-1185">Reference proteome</keyword>
<dbReference type="InterPro" id="IPR045707">
    <property type="entry name" value="DUF6063"/>
</dbReference>
<protein>
    <submittedName>
        <fullName evidence="2">Non-ribosomal peptide synthetase module</fullName>
    </submittedName>
</protein>
<evidence type="ECO:0000313" key="3">
    <source>
        <dbReference type="Proteomes" id="UP000469523"/>
    </source>
</evidence>
<name>A0A6N7Y2H4_9FIRM</name>
<accession>A0A6N7Y2H4</accession>
<gene>
    <name evidence="2" type="ORF">FYJ83_12185</name>
</gene>
<dbReference type="Proteomes" id="UP000469523">
    <property type="component" value="Unassembled WGS sequence"/>
</dbReference>